<proteinExistence type="predicted"/>
<comment type="caution">
    <text evidence="1">The sequence shown here is derived from an EMBL/GenBank/DDBJ whole genome shotgun (WGS) entry which is preliminary data.</text>
</comment>
<evidence type="ECO:0000313" key="2">
    <source>
        <dbReference type="Proteomes" id="UP000789920"/>
    </source>
</evidence>
<organism evidence="1 2">
    <name type="scientific">Racocetra persica</name>
    <dbReference type="NCBI Taxonomy" id="160502"/>
    <lineage>
        <taxon>Eukaryota</taxon>
        <taxon>Fungi</taxon>
        <taxon>Fungi incertae sedis</taxon>
        <taxon>Mucoromycota</taxon>
        <taxon>Glomeromycotina</taxon>
        <taxon>Glomeromycetes</taxon>
        <taxon>Diversisporales</taxon>
        <taxon>Gigasporaceae</taxon>
        <taxon>Racocetra</taxon>
    </lineage>
</organism>
<sequence length="79" mass="8871">PKYILNLLEKLATKNVINGLNGTLSPNMLVYNQVQELTGGENAGSLFIAKDFWNWILVFCVLHLTLESFKIGLSTNFLE</sequence>
<gene>
    <name evidence="1" type="ORF">RPERSI_LOCUS23849</name>
</gene>
<protein>
    <submittedName>
        <fullName evidence="1">21175_t:CDS:1</fullName>
    </submittedName>
</protein>
<evidence type="ECO:0000313" key="1">
    <source>
        <dbReference type="EMBL" id="CAG8813813.1"/>
    </source>
</evidence>
<name>A0ACA9RVT0_9GLOM</name>
<accession>A0ACA9RVT0</accession>
<dbReference type="Proteomes" id="UP000789920">
    <property type="component" value="Unassembled WGS sequence"/>
</dbReference>
<keyword evidence="2" id="KW-1185">Reference proteome</keyword>
<feature type="non-terminal residue" evidence="1">
    <location>
        <position position="1"/>
    </location>
</feature>
<dbReference type="EMBL" id="CAJVQC010075384">
    <property type="protein sequence ID" value="CAG8813813.1"/>
    <property type="molecule type" value="Genomic_DNA"/>
</dbReference>
<reference evidence="1" key="1">
    <citation type="submission" date="2021-06" db="EMBL/GenBank/DDBJ databases">
        <authorList>
            <person name="Kallberg Y."/>
            <person name="Tangrot J."/>
            <person name="Rosling A."/>
        </authorList>
    </citation>
    <scope>NUCLEOTIDE SEQUENCE</scope>
    <source>
        <strain evidence="1">MA461A</strain>
    </source>
</reference>